<dbReference type="AlphaFoldDB" id="A0A6A7YIZ1"/>
<dbReference type="Proteomes" id="UP000489190">
    <property type="component" value="Unassembled WGS sequence"/>
</dbReference>
<evidence type="ECO:0000313" key="4">
    <source>
        <dbReference type="Proteomes" id="UP000489190"/>
    </source>
</evidence>
<gene>
    <name evidence="2" type="ORF">GHO39_17790</name>
    <name evidence="1" type="ORF">GHO40_21155</name>
</gene>
<protein>
    <submittedName>
        <fullName evidence="1">Uncharacterized protein</fullName>
    </submittedName>
</protein>
<dbReference type="Proteomes" id="UP000441404">
    <property type="component" value="Unassembled WGS sequence"/>
</dbReference>
<dbReference type="EMBL" id="WIWI01000049">
    <property type="protein sequence ID" value="MQT90974.1"/>
    <property type="molecule type" value="Genomic_DNA"/>
</dbReference>
<proteinExistence type="predicted"/>
<sequence length="147" mass="16887">MKPASRRIAFFVAYITIAGGLWTASNWWERGWATKDSESSISPNGCYRIDSFKPYWVLPDFLHPMPHPFGDLPPKWFVWWGNPAFLRLYDHRNGDLISETEIYDAESAGGQLHWGNGSGNVWIGMIRMELNLPDCIGDIPGKMRREQ</sequence>
<dbReference type="EMBL" id="WIWJ01000047">
    <property type="protein sequence ID" value="MQT49220.1"/>
    <property type="molecule type" value="Genomic_DNA"/>
</dbReference>
<evidence type="ECO:0000313" key="2">
    <source>
        <dbReference type="EMBL" id="MQT90974.1"/>
    </source>
</evidence>
<accession>A0A6A7YIZ1</accession>
<organism evidence="1 3">
    <name type="scientific">Pseudomonas helleri</name>
    <dbReference type="NCBI Taxonomy" id="1608996"/>
    <lineage>
        <taxon>Bacteria</taxon>
        <taxon>Pseudomonadati</taxon>
        <taxon>Pseudomonadota</taxon>
        <taxon>Gammaproteobacteria</taxon>
        <taxon>Pseudomonadales</taxon>
        <taxon>Pseudomonadaceae</taxon>
        <taxon>Pseudomonas</taxon>
    </lineage>
</organism>
<comment type="caution">
    <text evidence="1">The sequence shown here is derived from an EMBL/GenBank/DDBJ whole genome shotgun (WGS) entry which is preliminary data.</text>
</comment>
<name>A0A6A7YIZ1_9PSED</name>
<reference evidence="3 4" key="1">
    <citation type="submission" date="2019-10" db="EMBL/GenBank/DDBJ databases">
        <title>Evaluation of single-gene subtyping targets for Pseudomonas.</title>
        <authorList>
            <person name="Reichler S.J."/>
            <person name="Orsi R.H."/>
            <person name="Wiedmann M."/>
            <person name="Martin N.H."/>
            <person name="Murphy S.I."/>
        </authorList>
    </citation>
    <scope>NUCLEOTIDE SEQUENCE [LARGE SCALE GENOMIC DNA]</scope>
    <source>
        <strain evidence="2 4">FSL R10-3254</strain>
        <strain evidence="1 3">FSL R10-3257</strain>
    </source>
</reference>
<evidence type="ECO:0000313" key="3">
    <source>
        <dbReference type="Proteomes" id="UP000441404"/>
    </source>
</evidence>
<dbReference type="RefSeq" id="WP_323368904.1">
    <property type="nucleotide sequence ID" value="NZ_WIWI01000049.1"/>
</dbReference>
<evidence type="ECO:0000313" key="1">
    <source>
        <dbReference type="EMBL" id="MQT49220.1"/>
    </source>
</evidence>